<dbReference type="InterPro" id="IPR043128">
    <property type="entry name" value="Rev_trsase/Diguanyl_cyclase"/>
</dbReference>
<dbReference type="PANTHER" id="PTHR15503:SF45">
    <property type="entry name" value="RNA-DIRECTED DNA POLYMERASE HOMOLOG"/>
    <property type="match status" value="1"/>
</dbReference>
<dbReference type="EMBL" id="BQNB010012058">
    <property type="protein sequence ID" value="GJS98622.1"/>
    <property type="molecule type" value="Genomic_DNA"/>
</dbReference>
<keyword evidence="1" id="KW-0695">RNA-directed DNA polymerase</keyword>
<gene>
    <name evidence="1" type="ORF">Tco_0819792</name>
</gene>
<dbReference type="Gene3D" id="2.40.70.10">
    <property type="entry name" value="Acid Proteases"/>
    <property type="match status" value="1"/>
</dbReference>
<dbReference type="SUPFAM" id="SSF50630">
    <property type="entry name" value="Acid proteases"/>
    <property type="match status" value="1"/>
</dbReference>
<accession>A0ABQ5ABV4</accession>
<evidence type="ECO:0000313" key="1">
    <source>
        <dbReference type="EMBL" id="GJS98622.1"/>
    </source>
</evidence>
<comment type="caution">
    <text evidence="1">The sequence shown here is derived from an EMBL/GenBank/DDBJ whole genome shotgun (WGS) entry which is preliminary data.</text>
</comment>
<keyword evidence="1" id="KW-0548">Nucleotidyltransferase</keyword>
<keyword evidence="2" id="KW-1185">Reference proteome</keyword>
<dbReference type="InterPro" id="IPR021109">
    <property type="entry name" value="Peptidase_aspartic_dom_sf"/>
</dbReference>
<evidence type="ECO:0000313" key="2">
    <source>
        <dbReference type="Proteomes" id="UP001151760"/>
    </source>
</evidence>
<organism evidence="1 2">
    <name type="scientific">Tanacetum coccineum</name>
    <dbReference type="NCBI Taxonomy" id="301880"/>
    <lineage>
        <taxon>Eukaryota</taxon>
        <taxon>Viridiplantae</taxon>
        <taxon>Streptophyta</taxon>
        <taxon>Embryophyta</taxon>
        <taxon>Tracheophyta</taxon>
        <taxon>Spermatophyta</taxon>
        <taxon>Magnoliopsida</taxon>
        <taxon>eudicotyledons</taxon>
        <taxon>Gunneridae</taxon>
        <taxon>Pentapetalae</taxon>
        <taxon>asterids</taxon>
        <taxon>campanulids</taxon>
        <taxon>Asterales</taxon>
        <taxon>Asteraceae</taxon>
        <taxon>Asteroideae</taxon>
        <taxon>Anthemideae</taxon>
        <taxon>Anthemidinae</taxon>
        <taxon>Tanacetum</taxon>
    </lineage>
</organism>
<dbReference type="Gene3D" id="3.30.70.270">
    <property type="match status" value="1"/>
</dbReference>
<dbReference type="GO" id="GO:0003964">
    <property type="term" value="F:RNA-directed DNA polymerase activity"/>
    <property type="evidence" value="ECO:0007669"/>
    <property type="project" value="UniProtKB-KW"/>
</dbReference>
<proteinExistence type="predicted"/>
<dbReference type="InterPro" id="IPR043502">
    <property type="entry name" value="DNA/RNA_pol_sf"/>
</dbReference>
<dbReference type="PANTHER" id="PTHR15503">
    <property type="entry name" value="LDOC1 RELATED"/>
    <property type="match status" value="1"/>
</dbReference>
<name>A0ABQ5ABV4_9ASTR</name>
<protein>
    <submittedName>
        <fullName evidence="1">Reverse transcriptase domain-containing protein</fullName>
    </submittedName>
</protein>
<dbReference type="CDD" id="cd00303">
    <property type="entry name" value="retropepsin_like"/>
    <property type="match status" value="1"/>
</dbReference>
<keyword evidence="1" id="KW-0808">Transferase</keyword>
<reference evidence="1" key="1">
    <citation type="journal article" date="2022" name="Int. J. Mol. Sci.">
        <title>Draft Genome of Tanacetum Coccineum: Genomic Comparison of Closely Related Tanacetum-Family Plants.</title>
        <authorList>
            <person name="Yamashiro T."/>
            <person name="Shiraishi A."/>
            <person name="Nakayama K."/>
            <person name="Satake H."/>
        </authorList>
    </citation>
    <scope>NUCLEOTIDE SEQUENCE</scope>
</reference>
<dbReference type="Pfam" id="PF08284">
    <property type="entry name" value="RVP_2"/>
    <property type="match status" value="1"/>
</dbReference>
<dbReference type="InterPro" id="IPR032567">
    <property type="entry name" value="RTL1-rel"/>
</dbReference>
<dbReference type="SUPFAM" id="SSF56672">
    <property type="entry name" value="DNA/RNA polymerases"/>
    <property type="match status" value="1"/>
</dbReference>
<sequence>MGTFSLNDHFATALFDSRADFSFISTKFAPLLNVKPSIVSPRYVIEVANGKKEEVDRIICDYKLELENSLFIIDLIPLGHGSFDVIVGMDWLSKNKAEIVYLSGLPPQRQVEFHIELIPGATLVAKSPYRLAPSEMQELSEQLQELQDKGFIRPSHSSWGAPSVTKEDHEVHLKLVLELLKKERLYANKIKALKNWKAPMTPSEIRSFLGLVGYYRRFIANFSKIAKPFTSLTQKNKKYEWGAEQQEEAFQTLKDNLLLCTHAERQEKRVKHRRVRAMAMTIQSGVKRMILTAQSEAFKEENVSVERLHELYQQMEMKEDESLYFMDRIWVPLVRGVRTIIMDEA</sequence>
<dbReference type="Proteomes" id="UP001151760">
    <property type="component" value="Unassembled WGS sequence"/>
</dbReference>
<reference evidence="1" key="2">
    <citation type="submission" date="2022-01" db="EMBL/GenBank/DDBJ databases">
        <authorList>
            <person name="Yamashiro T."/>
            <person name="Shiraishi A."/>
            <person name="Satake H."/>
            <person name="Nakayama K."/>
        </authorList>
    </citation>
    <scope>NUCLEOTIDE SEQUENCE</scope>
</reference>
<dbReference type="Gene3D" id="3.10.10.10">
    <property type="entry name" value="HIV Type 1 Reverse Transcriptase, subunit A, domain 1"/>
    <property type="match status" value="1"/>
</dbReference>